<proteinExistence type="predicted"/>
<protein>
    <submittedName>
        <fullName evidence="1">Uncharacterized protein</fullName>
    </submittedName>
</protein>
<reference evidence="2" key="1">
    <citation type="submission" date="2016-06" db="EMBL/GenBank/DDBJ databases">
        <title>Parallel loss of symbiosis genes in relatives of nitrogen-fixing non-legume Parasponia.</title>
        <authorList>
            <person name="Van Velzen R."/>
            <person name="Holmer R."/>
            <person name="Bu F."/>
            <person name="Rutten L."/>
            <person name="Van Zeijl A."/>
            <person name="Liu W."/>
            <person name="Santuari L."/>
            <person name="Cao Q."/>
            <person name="Sharma T."/>
            <person name="Shen D."/>
            <person name="Roswanjaya Y."/>
            <person name="Wardhani T."/>
            <person name="Kalhor M.S."/>
            <person name="Jansen J."/>
            <person name="Van den Hoogen J."/>
            <person name="Gungor B."/>
            <person name="Hartog M."/>
            <person name="Hontelez J."/>
            <person name="Verver J."/>
            <person name="Yang W.-C."/>
            <person name="Schijlen E."/>
            <person name="Repin R."/>
            <person name="Schilthuizen M."/>
            <person name="Schranz E."/>
            <person name="Heidstra R."/>
            <person name="Miyata K."/>
            <person name="Fedorova E."/>
            <person name="Kohlen W."/>
            <person name="Bisseling T."/>
            <person name="Smit S."/>
            <person name="Geurts R."/>
        </authorList>
    </citation>
    <scope>NUCLEOTIDE SEQUENCE [LARGE SCALE GENOMIC DNA]</scope>
    <source>
        <strain evidence="2">cv. WU1-14</strain>
    </source>
</reference>
<evidence type="ECO:0000313" key="1">
    <source>
        <dbReference type="EMBL" id="PON54925.1"/>
    </source>
</evidence>
<name>A0A2P5C1P9_PARAD</name>
<dbReference type="AlphaFoldDB" id="A0A2P5C1P9"/>
<accession>A0A2P5C1P9</accession>
<dbReference type="EMBL" id="JXTB01000188">
    <property type="protein sequence ID" value="PON54925.1"/>
    <property type="molecule type" value="Genomic_DNA"/>
</dbReference>
<comment type="caution">
    <text evidence="1">The sequence shown here is derived from an EMBL/GenBank/DDBJ whole genome shotgun (WGS) entry which is preliminary data.</text>
</comment>
<keyword evidence="2" id="KW-1185">Reference proteome</keyword>
<sequence length="111" mass="12641">MPTGLVPTFRKNVDNLPFYVPCSEELKLEIEKQGSYFIHLGRPRSFPVDWNSNTAVKDNQPYYTTAGVLSLWPEASEYAFGNYTDIMERLVLEIPTNCGPSFGIPYFSQSH</sequence>
<gene>
    <name evidence="1" type="ORF">PanWU01x14_191710</name>
</gene>
<dbReference type="OrthoDB" id="10423978at2759"/>
<evidence type="ECO:0000313" key="2">
    <source>
        <dbReference type="Proteomes" id="UP000237105"/>
    </source>
</evidence>
<organism evidence="1 2">
    <name type="scientific">Parasponia andersonii</name>
    <name type="common">Sponia andersonii</name>
    <dbReference type="NCBI Taxonomy" id="3476"/>
    <lineage>
        <taxon>Eukaryota</taxon>
        <taxon>Viridiplantae</taxon>
        <taxon>Streptophyta</taxon>
        <taxon>Embryophyta</taxon>
        <taxon>Tracheophyta</taxon>
        <taxon>Spermatophyta</taxon>
        <taxon>Magnoliopsida</taxon>
        <taxon>eudicotyledons</taxon>
        <taxon>Gunneridae</taxon>
        <taxon>Pentapetalae</taxon>
        <taxon>rosids</taxon>
        <taxon>fabids</taxon>
        <taxon>Rosales</taxon>
        <taxon>Cannabaceae</taxon>
        <taxon>Parasponia</taxon>
    </lineage>
</organism>
<dbReference type="Proteomes" id="UP000237105">
    <property type="component" value="Unassembled WGS sequence"/>
</dbReference>